<comment type="caution">
    <text evidence="1">The sequence shown here is derived from an EMBL/GenBank/DDBJ whole genome shotgun (WGS) entry which is preliminary data.</text>
</comment>
<evidence type="ECO:0000313" key="2">
    <source>
        <dbReference type="Proteomes" id="UP001226867"/>
    </source>
</evidence>
<reference evidence="1 2" key="1">
    <citation type="submission" date="2023-07" db="EMBL/GenBank/DDBJ databases">
        <title>Sorghum-associated microbial communities from plants grown in Nebraska, USA.</title>
        <authorList>
            <person name="Schachtman D."/>
        </authorList>
    </citation>
    <scope>NUCLEOTIDE SEQUENCE [LARGE SCALE GENOMIC DNA]</scope>
    <source>
        <strain evidence="1 2">DS1607</strain>
    </source>
</reference>
<keyword evidence="2" id="KW-1185">Reference proteome</keyword>
<organism evidence="1 2">
    <name type="scientific">Variovorax ginsengisoli</name>
    <dbReference type="NCBI Taxonomy" id="363844"/>
    <lineage>
        <taxon>Bacteria</taxon>
        <taxon>Pseudomonadati</taxon>
        <taxon>Pseudomonadota</taxon>
        <taxon>Betaproteobacteria</taxon>
        <taxon>Burkholderiales</taxon>
        <taxon>Comamonadaceae</taxon>
        <taxon>Variovorax</taxon>
    </lineage>
</organism>
<dbReference type="EMBL" id="JAUSRO010000004">
    <property type="protein sequence ID" value="MDP9899354.1"/>
    <property type="molecule type" value="Genomic_DNA"/>
</dbReference>
<gene>
    <name evidence="1" type="ORF">J2W36_001599</name>
</gene>
<dbReference type="Proteomes" id="UP001226867">
    <property type="component" value="Unassembled WGS sequence"/>
</dbReference>
<sequence>MLGDVQDGIEYLQVRQADIASLSRQAVLDLLKLRSRNLHHTSEMDHRMSGSIFSRHFSASVVTSQAFSGFS</sequence>
<accession>A0ABT9S4S1</accession>
<evidence type="ECO:0000313" key="1">
    <source>
        <dbReference type="EMBL" id="MDP9899354.1"/>
    </source>
</evidence>
<dbReference type="RefSeq" id="WP_307689172.1">
    <property type="nucleotide sequence ID" value="NZ_JAUSRO010000004.1"/>
</dbReference>
<name>A0ABT9S4S1_9BURK</name>
<proteinExistence type="predicted"/>
<protein>
    <submittedName>
        <fullName evidence="1">Uncharacterized protein</fullName>
    </submittedName>
</protein>